<dbReference type="Pfam" id="PF16162">
    <property type="entry name" value="KwaB"/>
    <property type="match status" value="1"/>
</dbReference>
<accession>A0AAP2Z6B9</accession>
<protein>
    <submittedName>
        <fullName evidence="1">DUF4868 domain-containing protein</fullName>
    </submittedName>
</protein>
<gene>
    <name evidence="1" type="ORF">OB919_02970</name>
</gene>
<dbReference type="AlphaFoldDB" id="A0AAP2Z6B9"/>
<dbReference type="EMBL" id="JAOPJZ010000001">
    <property type="protein sequence ID" value="MCU4750953.1"/>
    <property type="molecule type" value="Genomic_DNA"/>
</dbReference>
<keyword evidence="2" id="KW-1185">Reference proteome</keyword>
<reference evidence="1 2" key="1">
    <citation type="submission" date="2022-09" db="EMBL/GenBank/DDBJ databases">
        <title>Enrichment on poylsaccharides allowed isolation of novel metabolic and taxonomic groups of Haloarchaea.</title>
        <authorList>
            <person name="Sorokin D.Y."/>
            <person name="Elcheninov A.G."/>
            <person name="Khizhniak T.V."/>
            <person name="Kolganova T.V."/>
            <person name="Kublanov I.V."/>
        </authorList>
    </citation>
    <scope>NUCLEOTIDE SEQUENCE [LARGE SCALE GENOMIC DNA]</scope>
    <source>
        <strain evidence="1 2">AArc-curdl1</strain>
    </source>
</reference>
<organism evidence="1 2">
    <name type="scientific">Natronosalvus hydrolyticus</name>
    <dbReference type="NCBI Taxonomy" id="2979988"/>
    <lineage>
        <taxon>Archaea</taxon>
        <taxon>Methanobacteriati</taxon>
        <taxon>Methanobacteriota</taxon>
        <taxon>Stenosarchaea group</taxon>
        <taxon>Halobacteria</taxon>
        <taxon>Halobacteriales</taxon>
        <taxon>Natrialbaceae</taxon>
        <taxon>Natronosalvus</taxon>
    </lineage>
</organism>
<evidence type="ECO:0000313" key="2">
    <source>
        <dbReference type="Proteomes" id="UP001321047"/>
    </source>
</evidence>
<sequence>MSTASGEEARDQFDELAEFLQRIETIDTNELGVDLLLARLDEESDEEYDYNFERISLDQQIPEELEELVREKVENKQSALENDSIRFTDYSIENRDRDQTFVQYEPTDNIPQFDNFERLLEGRRFSHTTYTEPPKPEFQAIRIRDGDNDEMAIAFLHYTRSQIMGRTSWARMKVGSEKHRKVDDSLISIPDRVDAVYYDDMMYIFNQSKFEKVFDYLAEYERCADEVIETIEEADIPFHDFEMFREAVYGNNRVLRLMYKVHDRGVYEELNSDDAAYIRDNFDTDVKFEENDDGEKAIKMDDKRDVWAVLRFFNDDHLDSPLTDEQYISLSKQNAG</sequence>
<dbReference type="RefSeq" id="WP_342806224.1">
    <property type="nucleotide sequence ID" value="NZ_JAOPJZ010000001.1"/>
</dbReference>
<name>A0AAP2Z6B9_9EURY</name>
<evidence type="ECO:0000313" key="1">
    <source>
        <dbReference type="EMBL" id="MCU4750953.1"/>
    </source>
</evidence>
<proteinExistence type="predicted"/>
<comment type="caution">
    <text evidence="1">The sequence shown here is derived from an EMBL/GenBank/DDBJ whole genome shotgun (WGS) entry which is preliminary data.</text>
</comment>
<dbReference type="InterPro" id="IPR032359">
    <property type="entry name" value="KwaB-like"/>
</dbReference>
<dbReference type="Proteomes" id="UP001321047">
    <property type="component" value="Unassembled WGS sequence"/>
</dbReference>